<dbReference type="InterPro" id="IPR015947">
    <property type="entry name" value="PUA-like_sf"/>
</dbReference>
<evidence type="ECO:0000313" key="9">
    <source>
        <dbReference type="EMBL" id="KAH0810111.1"/>
    </source>
</evidence>
<sequence length="645" mass="70872">MEFDLPIVGIVVTISPNLSLYKIVVLPAASNPTINILISFLPKRPLNKLANTFPISPPSTLGRVCPSAAGPKAGAAPESPSNTAEHVKTPNADLTCCHFPRPTAENTAKYAVVERVRSRIGGGGPPRLPAPLSHVPLLKRHSTLKETLSHSPILPKVVVRQYGGRERDSYFMPRLGLPPHRLATPPHVTDHCQSKQSNLPGWSAPSTRKNSPISGFSRCTGSRFSTRTMPYPKSPFGDDFDAELLWKLGDDDRTTVNEIQNEICEWLCRTPEITSFRVNMLKADAGELQKYIGTHVRDLSGGKEILVERPAWCEDAIIVHHPKRDNLQLKIYDKEIVVDATCGAAILRGAHIYAPGVMGMITDVTKKCKKGLPKIYNDEKVFLGNGVVKMDRKQLFCETPQTGIAVHMMETVSNCPSIGDDFLPPGVAILQNLPSIICVHVLDPRPQDAVLDMCASPGNKTTHIATFLQNQGRLVAIDKTPSKVAQLRERCDRFGVQVEIIQADSTKLLVQERFPLETFDKILLDAPCSALGKRPQLVNTITPKVLRSYVPLQRKLFETAVQLLKKNGTLVYSTCTVTLAENEGIVAWALKNFDLELETGNPSLGGPGLKGAQLSEDQLRKVQRFGPNQPVDSVGFFIAKFVKKI</sequence>
<dbReference type="PROSITE" id="PS01153">
    <property type="entry name" value="NOL1_NOP2_SUN"/>
    <property type="match status" value="1"/>
</dbReference>
<keyword evidence="4 6" id="KW-0949">S-adenosyl-L-methionine</keyword>
<dbReference type="SUPFAM" id="SSF53335">
    <property type="entry name" value="S-adenosyl-L-methionine-dependent methyltransferases"/>
    <property type="match status" value="1"/>
</dbReference>
<dbReference type="PRINTS" id="PR02008">
    <property type="entry name" value="RCMTFAMILY"/>
</dbReference>
<dbReference type="Pfam" id="PF01189">
    <property type="entry name" value="Methyltr_RsmB-F"/>
    <property type="match status" value="1"/>
</dbReference>
<feature type="binding site" evidence="6">
    <location>
        <position position="525"/>
    </location>
    <ligand>
        <name>S-adenosyl-L-methionine</name>
        <dbReference type="ChEBI" id="CHEBI:59789"/>
    </ligand>
</feature>
<dbReference type="GO" id="GO:0001510">
    <property type="term" value="P:RNA methylation"/>
    <property type="evidence" value="ECO:0007669"/>
    <property type="project" value="InterPro"/>
</dbReference>
<evidence type="ECO:0000259" key="8">
    <source>
        <dbReference type="PROSITE" id="PS51686"/>
    </source>
</evidence>
<evidence type="ECO:0000256" key="6">
    <source>
        <dbReference type="PROSITE-ProRule" id="PRU01023"/>
    </source>
</evidence>
<feature type="binding site" evidence="6">
    <location>
        <position position="504"/>
    </location>
    <ligand>
        <name>S-adenosyl-L-methionine</name>
        <dbReference type="ChEBI" id="CHEBI:59789"/>
    </ligand>
</feature>
<reference evidence="9" key="2">
    <citation type="submission" date="2021-08" db="EMBL/GenBank/DDBJ databases">
        <authorList>
            <person name="Eriksson T."/>
        </authorList>
    </citation>
    <scope>NUCLEOTIDE SEQUENCE</scope>
    <source>
        <strain evidence="9">Stoneville</strain>
        <tissue evidence="9">Whole head</tissue>
    </source>
</reference>
<dbReference type="GO" id="GO:0003723">
    <property type="term" value="F:RNA binding"/>
    <property type="evidence" value="ECO:0007669"/>
    <property type="project" value="UniProtKB-UniRule"/>
</dbReference>
<feature type="domain" description="SAM-dependent MTase RsmB/NOP-type" evidence="8">
    <location>
        <begin position="351"/>
        <end position="644"/>
    </location>
</feature>
<keyword evidence="2 6" id="KW-0489">Methyltransferase</keyword>
<feature type="region of interest" description="Disordered" evidence="7">
    <location>
        <begin position="66"/>
        <end position="89"/>
    </location>
</feature>
<evidence type="ECO:0000256" key="1">
    <source>
        <dbReference type="ARBA" id="ARBA00007494"/>
    </source>
</evidence>
<dbReference type="GO" id="GO:0008173">
    <property type="term" value="F:RNA methyltransferase activity"/>
    <property type="evidence" value="ECO:0007669"/>
    <property type="project" value="InterPro"/>
</dbReference>
<evidence type="ECO:0000256" key="2">
    <source>
        <dbReference type="ARBA" id="ARBA00022603"/>
    </source>
</evidence>
<dbReference type="EMBL" id="JABDTM020027708">
    <property type="protein sequence ID" value="KAH0810111.1"/>
    <property type="molecule type" value="Genomic_DNA"/>
</dbReference>
<dbReference type="Gene3D" id="3.40.50.150">
    <property type="entry name" value="Vaccinia Virus protein VP39"/>
    <property type="match status" value="1"/>
</dbReference>
<feature type="region of interest" description="Disordered" evidence="7">
    <location>
        <begin position="186"/>
        <end position="219"/>
    </location>
</feature>
<feature type="compositionally biased region" description="Low complexity" evidence="7">
    <location>
        <begin position="66"/>
        <end position="81"/>
    </location>
</feature>
<dbReference type="PANTHER" id="PTHR22807:SF34">
    <property type="entry name" value="TRNA (CYTOSINE(72)-C(5))-METHYLTRANSFERASE NSUN6"/>
    <property type="match status" value="1"/>
</dbReference>
<keyword evidence="5 6" id="KW-0694">RNA-binding</keyword>
<evidence type="ECO:0000313" key="10">
    <source>
        <dbReference type="Proteomes" id="UP000719412"/>
    </source>
</evidence>
<dbReference type="CDD" id="cd21150">
    <property type="entry name" value="PUA_NSun6-like"/>
    <property type="match status" value="1"/>
</dbReference>
<dbReference type="PROSITE" id="PS51686">
    <property type="entry name" value="SAM_MT_RSMB_NOP"/>
    <property type="match status" value="1"/>
</dbReference>
<dbReference type="CDD" id="cd02440">
    <property type="entry name" value="AdoMet_MTases"/>
    <property type="match status" value="1"/>
</dbReference>
<evidence type="ECO:0000256" key="3">
    <source>
        <dbReference type="ARBA" id="ARBA00022679"/>
    </source>
</evidence>
<dbReference type="Proteomes" id="UP000719412">
    <property type="component" value="Unassembled WGS sequence"/>
</dbReference>
<dbReference type="AlphaFoldDB" id="A0A8J6LEU0"/>
<dbReference type="InterPro" id="IPR023267">
    <property type="entry name" value="RCMT"/>
</dbReference>
<comment type="caution">
    <text evidence="9">The sequence shown here is derived from an EMBL/GenBank/DDBJ whole genome shotgun (WGS) entry which is preliminary data.</text>
</comment>
<dbReference type="InterPro" id="IPR018314">
    <property type="entry name" value="RsmB/NOL1/NOP2-like_CS"/>
</dbReference>
<evidence type="ECO:0000256" key="5">
    <source>
        <dbReference type="ARBA" id="ARBA00022884"/>
    </source>
</evidence>
<dbReference type="InterPro" id="IPR049560">
    <property type="entry name" value="MeTrfase_RsmB-F_NOP2_cat"/>
</dbReference>
<accession>A0A8J6LEU0</accession>
<keyword evidence="3 6" id="KW-0808">Transferase</keyword>
<reference evidence="9" key="1">
    <citation type="journal article" date="2020" name="J Insects Food Feed">
        <title>The yellow mealworm (Tenebrio molitor) genome: a resource for the emerging insects as food and feed industry.</title>
        <authorList>
            <person name="Eriksson T."/>
            <person name="Andere A."/>
            <person name="Kelstrup H."/>
            <person name="Emery V."/>
            <person name="Picard C."/>
        </authorList>
    </citation>
    <scope>NUCLEOTIDE SEQUENCE</scope>
    <source>
        <strain evidence="9">Stoneville</strain>
        <tissue evidence="9">Whole head</tissue>
    </source>
</reference>
<organism evidence="9 10">
    <name type="scientific">Tenebrio molitor</name>
    <name type="common">Yellow mealworm beetle</name>
    <dbReference type="NCBI Taxonomy" id="7067"/>
    <lineage>
        <taxon>Eukaryota</taxon>
        <taxon>Metazoa</taxon>
        <taxon>Ecdysozoa</taxon>
        <taxon>Arthropoda</taxon>
        <taxon>Hexapoda</taxon>
        <taxon>Insecta</taxon>
        <taxon>Pterygota</taxon>
        <taxon>Neoptera</taxon>
        <taxon>Endopterygota</taxon>
        <taxon>Coleoptera</taxon>
        <taxon>Polyphaga</taxon>
        <taxon>Cucujiformia</taxon>
        <taxon>Tenebrionidae</taxon>
        <taxon>Tenebrio</taxon>
    </lineage>
</organism>
<name>A0A8J6LEU0_TENMO</name>
<feature type="active site" description="Nucleophile" evidence="6">
    <location>
        <position position="575"/>
    </location>
</feature>
<feature type="binding site" evidence="6">
    <location>
        <position position="478"/>
    </location>
    <ligand>
        <name>S-adenosyl-L-methionine</name>
        <dbReference type="ChEBI" id="CHEBI:59789"/>
    </ligand>
</feature>
<comment type="similarity">
    <text evidence="1 6">Belongs to the class I-like SAM-binding methyltransferase superfamily. RsmB/NOP family.</text>
</comment>
<keyword evidence="10" id="KW-1185">Reference proteome</keyword>
<evidence type="ECO:0000256" key="7">
    <source>
        <dbReference type="SAM" id="MobiDB-lite"/>
    </source>
</evidence>
<dbReference type="SUPFAM" id="SSF88697">
    <property type="entry name" value="PUA domain-like"/>
    <property type="match status" value="1"/>
</dbReference>
<dbReference type="Gene3D" id="2.30.130.10">
    <property type="entry name" value="PUA domain"/>
    <property type="match status" value="1"/>
</dbReference>
<dbReference type="InterPro" id="IPR029063">
    <property type="entry name" value="SAM-dependent_MTases_sf"/>
</dbReference>
<evidence type="ECO:0000256" key="4">
    <source>
        <dbReference type="ARBA" id="ARBA00022691"/>
    </source>
</evidence>
<dbReference type="PROSITE" id="PS50890">
    <property type="entry name" value="PUA"/>
    <property type="match status" value="1"/>
</dbReference>
<dbReference type="InterPro" id="IPR001678">
    <property type="entry name" value="MeTrfase_RsmB-F_NOP2_dom"/>
</dbReference>
<dbReference type="InterPro" id="IPR036974">
    <property type="entry name" value="PUA_sf"/>
</dbReference>
<comment type="caution">
    <text evidence="6">Lacks conserved residue(s) required for the propagation of feature annotation.</text>
</comment>
<gene>
    <name evidence="9" type="ORF">GEV33_012677</name>
</gene>
<protein>
    <recommendedName>
        <fullName evidence="8">SAM-dependent MTase RsmB/NOP-type domain-containing protein</fullName>
    </recommendedName>
</protein>
<proteinExistence type="inferred from homology"/>
<feature type="compositionally biased region" description="Polar residues" evidence="7">
    <location>
        <begin position="194"/>
        <end position="219"/>
    </location>
</feature>
<dbReference type="PANTHER" id="PTHR22807">
    <property type="entry name" value="NOP2 YEAST -RELATED NOL1/NOP2/FMU SUN DOMAIN-CONTAINING"/>
    <property type="match status" value="1"/>
</dbReference>